<feature type="compositionally biased region" description="Basic and acidic residues" evidence="1">
    <location>
        <begin position="569"/>
        <end position="579"/>
    </location>
</feature>
<feature type="region of interest" description="Disordered" evidence="1">
    <location>
        <begin position="687"/>
        <end position="707"/>
    </location>
</feature>
<keyword evidence="2" id="KW-0732">Signal</keyword>
<dbReference type="Proteomes" id="UP000314982">
    <property type="component" value="Unassembled WGS sequence"/>
</dbReference>
<feature type="compositionally biased region" description="Low complexity" evidence="1">
    <location>
        <begin position="797"/>
        <end position="821"/>
    </location>
</feature>
<feature type="region of interest" description="Disordered" evidence="1">
    <location>
        <begin position="1132"/>
        <end position="1198"/>
    </location>
</feature>
<feature type="region of interest" description="Disordered" evidence="1">
    <location>
        <begin position="852"/>
        <end position="1118"/>
    </location>
</feature>
<dbReference type="PANTHER" id="PTHR47574:SF3">
    <property type="entry name" value="CAPPING PROTEIN-INHIBITING REGULATOR OF ACTIN DYNAMICS"/>
    <property type="match status" value="1"/>
</dbReference>
<dbReference type="Ensembl" id="ENSHHUT00000062753.1">
    <property type="protein sequence ID" value="ENSHHUP00000060688.1"/>
    <property type="gene ID" value="ENSHHUG00000035961.1"/>
</dbReference>
<feature type="region of interest" description="Disordered" evidence="1">
    <location>
        <begin position="230"/>
        <end position="326"/>
    </location>
</feature>
<feature type="region of interest" description="Disordered" evidence="1">
    <location>
        <begin position="790"/>
        <end position="828"/>
    </location>
</feature>
<feature type="compositionally biased region" description="Basic and acidic residues" evidence="1">
    <location>
        <begin position="1109"/>
        <end position="1118"/>
    </location>
</feature>
<feature type="compositionally biased region" description="Polar residues" evidence="1">
    <location>
        <begin position="741"/>
        <end position="766"/>
    </location>
</feature>
<organism evidence="4 5">
    <name type="scientific">Hucho hucho</name>
    <name type="common">huchen</name>
    <dbReference type="NCBI Taxonomy" id="62062"/>
    <lineage>
        <taxon>Eukaryota</taxon>
        <taxon>Metazoa</taxon>
        <taxon>Chordata</taxon>
        <taxon>Craniata</taxon>
        <taxon>Vertebrata</taxon>
        <taxon>Euteleostomi</taxon>
        <taxon>Actinopterygii</taxon>
        <taxon>Neopterygii</taxon>
        <taxon>Teleostei</taxon>
        <taxon>Protacanthopterygii</taxon>
        <taxon>Salmoniformes</taxon>
        <taxon>Salmonidae</taxon>
        <taxon>Salmoninae</taxon>
        <taxon>Hucho</taxon>
    </lineage>
</organism>
<feature type="chain" id="PRO_5021412359" evidence="2">
    <location>
        <begin position="19"/>
        <end position="1270"/>
    </location>
</feature>
<feature type="region of interest" description="Disordered" evidence="1">
    <location>
        <begin position="617"/>
        <end position="643"/>
    </location>
</feature>
<sequence length="1270" mass="144712">MFPKVLLQWCAALSSCAAEIERRRQGKFQPFRHLFGKRKKKATERDFDTAELKASFSTGEVSNRVISDDEETNQHLRELNLIGSQALSHDSVFIPEEAVQELSPEQTMSQENVSDKVRNLQCNMQQQIAKNIKFGQKPPSLRKSEGDEGSSDEEEVPSSPLRVLAQVEAEPVDTEPKGVSQDQEAGESHGAPQAEAPSTPVKSPRSNQVIPAIGTIESIDLDGVSQSVPRLDNTAAKHKLSVKPKNQRISRKHRRYTQDLQEVDIPGIQQKEKDAADSQHRNAEEETPPEKTKKQNLQEEERWESRRKRDLAEQRHREEEEDRKKKAEEWRLCELEEERCCKQEEEERRQREEMERRMKEEEERRQREETERRMKEEEERRQREEMERRMKEEEERRQREEMERRMKEEEGRRQREEMERRMKEEEGRRQREEMERRMKEEEGKRQREELERRMKEEEERIEKEEERRMREEFELMQREEKERTLEEEEKKKDEEGRSRKEEEERKQCELEAERLRVDEEKRLKEAEEEEERMKKQVKKKRKLLAEEERKNKEEEEKRLCAEAAASSSDPERKRRAEEVRWREMEKRQRPFTFKGSSGEKQILFQKVNLMPVIPASSQQGSAVTEHRERAKASSPGGADSPTLLSSQYVRHTAILVTGAQLCGTAVNLDHIKELACKSLLGLADEKKAAMGTPPPTKSKTKSLSESTDQSSAAVLAEWASIRCKIFKGAEEGKYEEYPDPHSQSRPSSEDQSPFPHTNLRKTMSASTKFSIIPARKKFADSSRNSEVLNLEEKDGGSPASALSNISSSTSVTPAASPAPGSKAQSRGGKTIRIAAGKGECMFAKDLPSFIVPRSSQWSPRPEGSVTDAESLGGESEDSDCREEGREQSLPSPFGIKLRRTNYSLHFHSDQSTDKRKKRYSAGDSFNGVPSPLTPIDPDSDTSVFSDRSSPASPLRESIPEVKPGHMVVSLPKPRAKAGKSPTPCMHSEEKPSKPSLYQRPSTSPKPATPPSSPLPKMGRGGSSDAVVQRTRVGADLAGHEERDERREETSAVAQLHRNGQGQGQGGQGDDEAKEKRSFFPSISMPWREKADRKTELIRKEGKPSLQSRHSLDSVRVQDKEAGPLWITLALQKQKGFREQQQSRDECRSNREAKLPEKQAKDKDSCVLVSPSEGKGSGNTSPPKSQTPDEAKSPDTLLGCFERRDHLKKANTLPSTVTVEIADSTPSPPAVKEVTKRFPSTDSPQVSTEPAWLALAKRKAKAWSDCPQIIK</sequence>
<dbReference type="InterPro" id="IPR052853">
    <property type="entry name" value="Actin_dynamics_regulator"/>
</dbReference>
<protein>
    <submittedName>
        <fullName evidence="4">Capping protein inhibiting regulator of actin dynamics</fullName>
    </submittedName>
</protein>
<dbReference type="STRING" id="62062.ENSHHUP00000060688"/>
<evidence type="ECO:0000256" key="2">
    <source>
        <dbReference type="SAM" id="SignalP"/>
    </source>
</evidence>
<dbReference type="GeneTree" id="ENSGT00940000161471"/>
<dbReference type="PROSITE" id="PS51257">
    <property type="entry name" value="PROKAR_LIPOPROTEIN"/>
    <property type="match status" value="1"/>
</dbReference>
<dbReference type="Pfam" id="PF15262">
    <property type="entry name" value="DUF4592"/>
    <property type="match status" value="1"/>
</dbReference>
<feature type="domain" description="DUF4592" evidence="3">
    <location>
        <begin position="130"/>
        <end position="252"/>
    </location>
</feature>
<accession>A0A4W5PEU0</accession>
<reference evidence="5" key="1">
    <citation type="submission" date="2018-06" db="EMBL/GenBank/DDBJ databases">
        <title>Genome assembly of Danube salmon.</title>
        <authorList>
            <person name="Macqueen D.J."/>
            <person name="Gundappa M.K."/>
        </authorList>
    </citation>
    <scope>NUCLEOTIDE SEQUENCE [LARGE SCALE GENOMIC DNA]</scope>
</reference>
<feature type="compositionally biased region" description="Acidic residues" evidence="1">
    <location>
        <begin position="147"/>
        <end position="156"/>
    </location>
</feature>
<proteinExistence type="predicted"/>
<reference evidence="4" key="3">
    <citation type="submission" date="2025-09" db="UniProtKB">
        <authorList>
            <consortium name="Ensembl"/>
        </authorList>
    </citation>
    <scope>IDENTIFICATION</scope>
</reference>
<feature type="compositionally biased region" description="Basic and acidic residues" evidence="1">
    <location>
        <begin position="310"/>
        <end position="326"/>
    </location>
</feature>
<feature type="compositionally biased region" description="Basic and acidic residues" evidence="1">
    <location>
        <begin position="1135"/>
        <end position="1164"/>
    </location>
</feature>
<feature type="compositionally biased region" description="Basic residues" evidence="1">
    <location>
        <begin position="236"/>
        <end position="255"/>
    </location>
</feature>
<name>A0A4W5PEU0_9TELE</name>
<feature type="compositionally biased region" description="Basic and acidic residues" evidence="1">
    <location>
        <begin position="341"/>
        <end position="525"/>
    </location>
</feature>
<dbReference type="PANTHER" id="PTHR47574">
    <property type="entry name" value="CANCER-RELATED REGULATOR OF ACTIN DYNAMICS"/>
    <property type="match status" value="1"/>
</dbReference>
<evidence type="ECO:0000313" key="4">
    <source>
        <dbReference type="Ensembl" id="ENSHHUP00000060688.1"/>
    </source>
</evidence>
<feature type="region of interest" description="Disordered" evidence="1">
    <location>
        <begin position="130"/>
        <end position="209"/>
    </location>
</feature>
<feature type="compositionally biased region" description="Basic and acidic residues" evidence="1">
    <location>
        <begin position="1037"/>
        <end position="1049"/>
    </location>
</feature>
<evidence type="ECO:0000313" key="5">
    <source>
        <dbReference type="Proteomes" id="UP000314982"/>
    </source>
</evidence>
<feature type="compositionally biased region" description="Basic and acidic residues" evidence="1">
    <location>
        <begin position="270"/>
        <end position="304"/>
    </location>
</feature>
<feature type="signal peptide" evidence="2">
    <location>
        <begin position="1"/>
        <end position="18"/>
    </location>
</feature>
<dbReference type="AlphaFoldDB" id="A0A4W5PEU0"/>
<evidence type="ECO:0000256" key="1">
    <source>
        <dbReference type="SAM" id="MobiDB-lite"/>
    </source>
</evidence>
<dbReference type="GO" id="GO:2000813">
    <property type="term" value="P:negative regulation of barbed-end actin filament capping"/>
    <property type="evidence" value="ECO:0007669"/>
    <property type="project" value="TreeGrafter"/>
</dbReference>
<dbReference type="InterPro" id="IPR028030">
    <property type="entry name" value="DUF4592"/>
</dbReference>
<feature type="region of interest" description="Disordered" evidence="1">
    <location>
        <begin position="734"/>
        <end position="766"/>
    </location>
</feature>
<keyword evidence="5" id="KW-1185">Reference proteome</keyword>
<feature type="compositionally biased region" description="Polar residues" evidence="1">
    <location>
        <begin position="940"/>
        <end position="951"/>
    </location>
</feature>
<feature type="compositionally biased region" description="Polar residues" evidence="1">
    <location>
        <begin position="200"/>
        <end position="209"/>
    </location>
</feature>
<dbReference type="GO" id="GO:0030277">
    <property type="term" value="P:maintenance of gastrointestinal epithelium"/>
    <property type="evidence" value="ECO:0007669"/>
    <property type="project" value="TreeGrafter"/>
</dbReference>
<feature type="compositionally biased region" description="Polar residues" evidence="1">
    <location>
        <begin position="1237"/>
        <end position="1246"/>
    </location>
</feature>
<feature type="compositionally biased region" description="Basic and acidic residues" evidence="1">
    <location>
        <begin position="1086"/>
        <end position="1102"/>
    </location>
</feature>
<reference evidence="4" key="2">
    <citation type="submission" date="2025-08" db="UniProtKB">
        <authorList>
            <consortium name="Ensembl"/>
        </authorList>
    </citation>
    <scope>IDENTIFICATION</scope>
</reference>
<feature type="region of interest" description="Disordered" evidence="1">
    <location>
        <begin position="341"/>
        <end position="579"/>
    </location>
</feature>
<evidence type="ECO:0000259" key="3">
    <source>
        <dbReference type="Pfam" id="PF15262"/>
    </source>
</evidence>
<feature type="compositionally biased region" description="Basic and acidic residues" evidence="1">
    <location>
        <begin position="543"/>
        <end position="560"/>
    </location>
</feature>
<feature type="region of interest" description="Disordered" evidence="1">
    <location>
        <begin position="1220"/>
        <end position="1246"/>
    </location>
</feature>